<gene>
    <name evidence="1" type="ordered locus">Taci_0132</name>
</gene>
<dbReference type="RefSeq" id="WP_012868888.1">
    <property type="nucleotide sequence ID" value="NC_013522.1"/>
</dbReference>
<dbReference type="GO" id="GO:0009245">
    <property type="term" value="P:lipid A biosynthetic process"/>
    <property type="evidence" value="ECO:0007669"/>
    <property type="project" value="InterPro"/>
</dbReference>
<dbReference type="OrthoDB" id="2007at2"/>
<evidence type="ECO:0008006" key="3">
    <source>
        <dbReference type="Google" id="ProtNLM"/>
    </source>
</evidence>
<evidence type="ECO:0000313" key="1">
    <source>
        <dbReference type="EMBL" id="ACZ18372.1"/>
    </source>
</evidence>
<name>D1B7W9_THEAS</name>
<dbReference type="GO" id="GO:0008915">
    <property type="term" value="F:lipid-A-disaccharide synthase activity"/>
    <property type="evidence" value="ECO:0007669"/>
    <property type="project" value="InterPro"/>
</dbReference>
<dbReference type="EMBL" id="CP001818">
    <property type="protein sequence ID" value="ACZ18372.1"/>
    <property type="molecule type" value="Genomic_DNA"/>
</dbReference>
<organism evidence="1 2">
    <name type="scientific">Thermanaerovibrio acidaminovorans (strain ATCC 49978 / DSM 6589 / Su883)</name>
    <name type="common">Selenomonas acidaminovorans</name>
    <dbReference type="NCBI Taxonomy" id="525903"/>
    <lineage>
        <taxon>Bacteria</taxon>
        <taxon>Thermotogati</taxon>
        <taxon>Synergistota</taxon>
        <taxon>Synergistia</taxon>
        <taxon>Synergistales</taxon>
        <taxon>Synergistaceae</taxon>
        <taxon>Thermanaerovibrio</taxon>
    </lineage>
</organism>
<reference evidence="1 2" key="1">
    <citation type="journal article" date="2009" name="Stand. Genomic Sci.">
        <title>Complete genome sequence of Thermanaerovibrio acidaminovorans type strain (Su883).</title>
        <authorList>
            <person name="Chovatia M."/>
            <person name="Sikorski J."/>
            <person name="Schroder M."/>
            <person name="Lapidus A."/>
            <person name="Nolan M."/>
            <person name="Tice H."/>
            <person name="Glavina Del Rio T."/>
            <person name="Copeland A."/>
            <person name="Cheng J.F."/>
            <person name="Lucas S."/>
            <person name="Chen F."/>
            <person name="Bruce D."/>
            <person name="Goodwin L."/>
            <person name="Pitluck S."/>
            <person name="Ivanova N."/>
            <person name="Mavromatis K."/>
            <person name="Ovchinnikova G."/>
            <person name="Pati A."/>
            <person name="Chen A."/>
            <person name="Palaniappan K."/>
            <person name="Land M."/>
            <person name="Hauser L."/>
            <person name="Chang Y.J."/>
            <person name="Jeffries C.D."/>
            <person name="Chain P."/>
            <person name="Saunders E."/>
            <person name="Detter J.C."/>
            <person name="Brettin T."/>
            <person name="Rohde M."/>
            <person name="Goker M."/>
            <person name="Spring S."/>
            <person name="Bristow J."/>
            <person name="Markowitz V."/>
            <person name="Hugenholtz P."/>
            <person name="Kyrpides N.C."/>
            <person name="Klenk H.P."/>
            <person name="Eisen J.A."/>
        </authorList>
    </citation>
    <scope>NUCLEOTIDE SEQUENCE [LARGE SCALE GENOMIC DNA]</scope>
    <source>
        <strain evidence="2">ATCC 49978 / DSM 6589 / Su883</strain>
    </source>
</reference>
<proteinExistence type="predicted"/>
<dbReference type="eggNOG" id="COG0763">
    <property type="taxonomic scope" value="Bacteria"/>
</dbReference>
<dbReference type="PANTHER" id="PTHR30372">
    <property type="entry name" value="LIPID-A-DISACCHARIDE SYNTHASE"/>
    <property type="match status" value="1"/>
</dbReference>
<dbReference type="Proteomes" id="UP000002030">
    <property type="component" value="Chromosome"/>
</dbReference>
<dbReference type="GO" id="GO:0016020">
    <property type="term" value="C:membrane"/>
    <property type="evidence" value="ECO:0007669"/>
    <property type="project" value="GOC"/>
</dbReference>
<dbReference type="GO" id="GO:0005543">
    <property type="term" value="F:phospholipid binding"/>
    <property type="evidence" value="ECO:0007669"/>
    <property type="project" value="TreeGrafter"/>
</dbReference>
<dbReference type="InterPro" id="IPR003835">
    <property type="entry name" value="Glyco_trans_19"/>
</dbReference>
<dbReference type="AlphaFoldDB" id="D1B7W9"/>
<sequence length="374" mass="41102">MRYQVYMVVNSPGEMAGWARPVALELTRRGCSVSLVIPPCQYASGGEEDLCAAMGYRSYRLGRFILDRPWLADPSVPARLLRLGWDLKLTALLGSAGGLVTDAYVGAPRTARGVRTYLTPDWAGRDVLASRGVNAVRVGYPIFDLPLKTRRFHAPRPVVFMVGSRPFEALHALPFMVEAAWTMAQTDPGVLPVFPLARTLDPDVMGRLLASLGEVDRPQRPGLLAYRGVPMAITWDGSLPEGAFLWVALPGTNNLEAVSLGVPLLVLLPLNRAWEIPLDGILGMIPAHLPGLRGLKKWLISRAALRLPHVSLPNRILGRRLVPEMVGDLEPRQVARRALEIMGSPLGEEMRRAFLQIRRENLGASRRIAQVVTS</sequence>
<keyword evidence="2" id="KW-1185">Reference proteome</keyword>
<dbReference type="EnsemblBacteria" id="ACZ18372">
    <property type="protein sequence ID" value="ACZ18372"/>
    <property type="gene ID" value="Taci_0132"/>
</dbReference>
<dbReference type="PANTHER" id="PTHR30372:SF6">
    <property type="entry name" value="LIPID-A-DISACCHARIDE SYNTHASE"/>
    <property type="match status" value="1"/>
</dbReference>
<protein>
    <recommendedName>
        <fullName evidence="3">Lipid-A-disaccharide synthase</fullName>
    </recommendedName>
</protein>
<dbReference type="KEGG" id="tai:Taci_0132"/>
<evidence type="ECO:0000313" key="2">
    <source>
        <dbReference type="Proteomes" id="UP000002030"/>
    </source>
</evidence>
<dbReference type="SUPFAM" id="SSF53756">
    <property type="entry name" value="UDP-Glycosyltransferase/glycogen phosphorylase"/>
    <property type="match status" value="1"/>
</dbReference>
<dbReference type="STRING" id="525903.Taci_0132"/>
<dbReference type="HOGENOM" id="CLU_023761_0_0_0"/>
<accession>D1B7W9</accession>